<evidence type="ECO:0000256" key="8">
    <source>
        <dbReference type="ARBA" id="ARBA00022777"/>
    </source>
</evidence>
<reference evidence="15 16" key="1">
    <citation type="submission" date="2015-07" db="EMBL/GenBank/DDBJ databases">
        <title>Genome sequence of Levilinea saccharolytica DSM 16555.</title>
        <authorList>
            <person name="Hemp J."/>
            <person name="Ward L.M."/>
            <person name="Pace L.A."/>
            <person name="Fischer W.W."/>
        </authorList>
    </citation>
    <scope>NUCLEOTIDE SEQUENCE [LARGE SCALE GENOMIC DNA]</scope>
    <source>
        <strain evidence="15 16">KIBI-1</strain>
    </source>
</reference>
<organism evidence="15 16">
    <name type="scientific">Levilinea saccharolytica</name>
    <dbReference type="NCBI Taxonomy" id="229921"/>
    <lineage>
        <taxon>Bacteria</taxon>
        <taxon>Bacillati</taxon>
        <taxon>Chloroflexota</taxon>
        <taxon>Anaerolineae</taxon>
        <taxon>Anaerolineales</taxon>
        <taxon>Anaerolineaceae</taxon>
        <taxon>Levilinea</taxon>
    </lineage>
</organism>
<dbReference type="RefSeq" id="WP_062417997.1">
    <property type="nucleotide sequence ID" value="NZ_DF967974.1"/>
</dbReference>
<evidence type="ECO:0000259" key="14">
    <source>
        <dbReference type="Pfam" id="PF00224"/>
    </source>
</evidence>
<evidence type="ECO:0000256" key="11">
    <source>
        <dbReference type="ARBA" id="ARBA00023152"/>
    </source>
</evidence>
<keyword evidence="16" id="KW-1185">Reference proteome</keyword>
<dbReference type="SUPFAM" id="SSF51621">
    <property type="entry name" value="Phosphoenolpyruvate/pyruvate domain"/>
    <property type="match status" value="1"/>
</dbReference>
<comment type="caution">
    <text evidence="15">The sequence shown here is derived from an EMBL/GenBank/DDBJ whole genome shotgun (WGS) entry which is preliminary data.</text>
</comment>
<evidence type="ECO:0000256" key="12">
    <source>
        <dbReference type="ARBA" id="ARBA00023317"/>
    </source>
</evidence>
<evidence type="ECO:0000256" key="1">
    <source>
        <dbReference type="ARBA" id="ARBA00001958"/>
    </source>
</evidence>
<evidence type="ECO:0000256" key="9">
    <source>
        <dbReference type="ARBA" id="ARBA00022840"/>
    </source>
</evidence>
<dbReference type="InterPro" id="IPR015813">
    <property type="entry name" value="Pyrv/PenolPyrv_kinase-like_dom"/>
</dbReference>
<evidence type="ECO:0000256" key="2">
    <source>
        <dbReference type="ARBA" id="ARBA00004997"/>
    </source>
</evidence>
<comment type="cofactor">
    <cofactor evidence="1">
        <name>K(+)</name>
        <dbReference type="ChEBI" id="CHEBI:29103"/>
    </cofactor>
</comment>
<evidence type="ECO:0000256" key="6">
    <source>
        <dbReference type="ARBA" id="ARBA00022723"/>
    </source>
</evidence>
<dbReference type="PROSITE" id="PS00110">
    <property type="entry name" value="PYRUVATE_KINASE"/>
    <property type="match status" value="1"/>
</dbReference>
<comment type="similarity">
    <text evidence="3 13">Belongs to the pyruvate kinase family.</text>
</comment>
<dbReference type="InterPro" id="IPR011037">
    <property type="entry name" value="Pyrv_Knase-like_insert_dom_sf"/>
</dbReference>
<proteinExistence type="inferred from homology"/>
<keyword evidence="12" id="KW-0670">Pyruvate</keyword>
<dbReference type="Proteomes" id="UP000050501">
    <property type="component" value="Unassembled WGS sequence"/>
</dbReference>
<evidence type="ECO:0000256" key="13">
    <source>
        <dbReference type="RuleBase" id="RU000504"/>
    </source>
</evidence>
<keyword evidence="8 13" id="KW-0418">Kinase</keyword>
<dbReference type="STRING" id="229921.ADN01_00390"/>
<comment type="catalytic activity">
    <reaction evidence="13">
        <text>pyruvate + ATP = phosphoenolpyruvate + ADP + H(+)</text>
        <dbReference type="Rhea" id="RHEA:18157"/>
        <dbReference type="ChEBI" id="CHEBI:15361"/>
        <dbReference type="ChEBI" id="CHEBI:15378"/>
        <dbReference type="ChEBI" id="CHEBI:30616"/>
        <dbReference type="ChEBI" id="CHEBI:58702"/>
        <dbReference type="ChEBI" id="CHEBI:456216"/>
        <dbReference type="EC" id="2.7.1.40"/>
    </reaction>
</comment>
<comment type="pathway">
    <text evidence="2 13">Carbohydrate degradation; glycolysis; pyruvate from D-glyceraldehyde 3-phosphate: step 5/5.</text>
</comment>
<sequence>MNYEIIASLGPASAAPETWRAMTAAGASSFRLNTSHLEAAQLDGWLGGLEAFCTREQPHMRVILDLQGSKWRLGAFTPFTLQPGQEVMLSRGDECAEGGCLPVPHADFFAAAAQCDGRVALNDARIVLEVLSAEAECVRARVLVGGEIVPRKGITLGGASQRVEQLGDRDRAVVERTRHLPWVGYAVSYVKDAAEMRRYRQIFEPQAQLIAKLERRSAVEGATEIAGAADGLWLCRGDLGAELGLRGMAEAAWEFAQEVRILPVPAALAGQVLEHMTAHAEPTRSEITTIYAALAQGYRGLVLSDETAVGAHPVESVRTAALFRREAE</sequence>
<keyword evidence="7" id="KW-0547">Nucleotide-binding</keyword>
<name>A0A0P6Z3G3_9CHLR</name>
<evidence type="ECO:0000313" key="15">
    <source>
        <dbReference type="EMBL" id="KPL91779.1"/>
    </source>
</evidence>
<dbReference type="PANTHER" id="PTHR11817">
    <property type="entry name" value="PYRUVATE KINASE"/>
    <property type="match status" value="1"/>
</dbReference>
<evidence type="ECO:0000256" key="4">
    <source>
        <dbReference type="ARBA" id="ARBA00012142"/>
    </source>
</evidence>
<keyword evidence="6" id="KW-0479">Metal-binding</keyword>
<dbReference type="GO" id="GO:0016301">
    <property type="term" value="F:kinase activity"/>
    <property type="evidence" value="ECO:0007669"/>
    <property type="project" value="UniProtKB-KW"/>
</dbReference>
<evidence type="ECO:0000256" key="5">
    <source>
        <dbReference type="ARBA" id="ARBA00022679"/>
    </source>
</evidence>
<dbReference type="InterPro" id="IPR018209">
    <property type="entry name" value="Pyrv_Knase_AS"/>
</dbReference>
<keyword evidence="5 13" id="KW-0808">Transferase</keyword>
<evidence type="ECO:0000256" key="3">
    <source>
        <dbReference type="ARBA" id="ARBA00008663"/>
    </source>
</evidence>
<keyword evidence="9" id="KW-0067">ATP-binding</keyword>
<feature type="domain" description="Pyruvate kinase barrel" evidence="14">
    <location>
        <begin position="4"/>
        <end position="317"/>
    </location>
</feature>
<dbReference type="GO" id="GO:0005524">
    <property type="term" value="F:ATP binding"/>
    <property type="evidence" value="ECO:0007669"/>
    <property type="project" value="UniProtKB-KW"/>
</dbReference>
<evidence type="ECO:0000313" key="16">
    <source>
        <dbReference type="Proteomes" id="UP000050501"/>
    </source>
</evidence>
<dbReference type="AlphaFoldDB" id="A0A0P6Z3G3"/>
<dbReference type="InterPro" id="IPR040442">
    <property type="entry name" value="Pyrv_kinase-like_dom_sf"/>
</dbReference>
<dbReference type="SUPFAM" id="SSF50800">
    <property type="entry name" value="PK beta-barrel domain-like"/>
    <property type="match status" value="1"/>
</dbReference>
<dbReference type="UniPathway" id="UPA00109">
    <property type="reaction ID" value="UER00188"/>
</dbReference>
<dbReference type="GO" id="GO:0030955">
    <property type="term" value="F:potassium ion binding"/>
    <property type="evidence" value="ECO:0007669"/>
    <property type="project" value="InterPro"/>
</dbReference>
<dbReference type="GO" id="GO:0004743">
    <property type="term" value="F:pyruvate kinase activity"/>
    <property type="evidence" value="ECO:0007669"/>
    <property type="project" value="UniProtKB-EC"/>
</dbReference>
<dbReference type="EC" id="2.7.1.40" evidence="4 13"/>
<dbReference type="Gene3D" id="3.20.20.60">
    <property type="entry name" value="Phosphoenolpyruvate-binding domains"/>
    <property type="match status" value="1"/>
</dbReference>
<dbReference type="OrthoDB" id="9812123at2"/>
<dbReference type="InterPro" id="IPR001697">
    <property type="entry name" value="Pyr_Knase"/>
</dbReference>
<accession>A0A0P6Z3G3</accession>
<protein>
    <recommendedName>
        <fullName evidence="4 13">Pyruvate kinase</fullName>
        <ecNumber evidence="4 13">2.7.1.40</ecNumber>
    </recommendedName>
</protein>
<gene>
    <name evidence="15" type="ORF">ADN01_00390</name>
</gene>
<dbReference type="EMBL" id="LGCM01000002">
    <property type="protein sequence ID" value="KPL91779.1"/>
    <property type="molecule type" value="Genomic_DNA"/>
</dbReference>
<keyword evidence="11 13" id="KW-0324">Glycolysis</keyword>
<dbReference type="GO" id="GO:0000287">
    <property type="term" value="F:magnesium ion binding"/>
    <property type="evidence" value="ECO:0007669"/>
    <property type="project" value="InterPro"/>
</dbReference>
<evidence type="ECO:0000256" key="10">
    <source>
        <dbReference type="ARBA" id="ARBA00022842"/>
    </source>
</evidence>
<dbReference type="PRINTS" id="PR01050">
    <property type="entry name" value="PYRUVTKNASE"/>
</dbReference>
<dbReference type="InterPro" id="IPR015806">
    <property type="entry name" value="Pyrv_Knase_insert_dom_sf"/>
</dbReference>
<dbReference type="Pfam" id="PF00224">
    <property type="entry name" value="PK"/>
    <property type="match status" value="1"/>
</dbReference>
<evidence type="ECO:0000256" key="7">
    <source>
        <dbReference type="ARBA" id="ARBA00022741"/>
    </source>
</evidence>
<dbReference type="InterPro" id="IPR015793">
    <property type="entry name" value="Pyrv_Knase_brl"/>
</dbReference>
<dbReference type="Gene3D" id="2.40.33.10">
    <property type="entry name" value="PK beta-barrel domain-like"/>
    <property type="match status" value="1"/>
</dbReference>
<keyword evidence="10 13" id="KW-0460">Magnesium</keyword>